<feature type="region of interest" description="Disordered" evidence="1">
    <location>
        <begin position="109"/>
        <end position="136"/>
    </location>
</feature>
<comment type="caution">
    <text evidence="2">The sequence shown here is derived from an EMBL/GenBank/DDBJ whole genome shotgun (WGS) entry which is preliminary data.</text>
</comment>
<proteinExistence type="predicted"/>
<feature type="region of interest" description="Disordered" evidence="1">
    <location>
        <begin position="1"/>
        <end position="37"/>
    </location>
</feature>
<evidence type="ECO:0000313" key="3">
    <source>
        <dbReference type="Proteomes" id="UP001066276"/>
    </source>
</evidence>
<sequence>MLAAKSQGSGLWVSGQSADPGAGTVSGTPPLVRGEGGGQYGSKSGWAIIGDVGAIGVLCVGTGGFPTHLEVLAHLGFPGGGELRGFLFPAGKGKRGGIPGAVTVPLEPSKRQRCGRRERNPLGTKRGGSQNLTAPPSIKKEIRRASYVRAPGCLKPQLSLSLQASVVVGGIDGRTNALV</sequence>
<reference evidence="2" key="1">
    <citation type="journal article" date="2022" name="bioRxiv">
        <title>Sequencing and chromosome-scale assembly of the giantPleurodeles waltlgenome.</title>
        <authorList>
            <person name="Brown T."/>
            <person name="Elewa A."/>
            <person name="Iarovenko S."/>
            <person name="Subramanian E."/>
            <person name="Araus A.J."/>
            <person name="Petzold A."/>
            <person name="Susuki M."/>
            <person name="Suzuki K.-i.T."/>
            <person name="Hayashi T."/>
            <person name="Toyoda A."/>
            <person name="Oliveira C."/>
            <person name="Osipova E."/>
            <person name="Leigh N.D."/>
            <person name="Simon A."/>
            <person name="Yun M.H."/>
        </authorList>
    </citation>
    <scope>NUCLEOTIDE SEQUENCE</scope>
    <source>
        <strain evidence="2">20211129_DDA</strain>
        <tissue evidence="2">Liver</tissue>
    </source>
</reference>
<feature type="compositionally biased region" description="Polar residues" evidence="1">
    <location>
        <begin position="1"/>
        <end position="17"/>
    </location>
</feature>
<protein>
    <submittedName>
        <fullName evidence="2">Uncharacterized protein</fullName>
    </submittedName>
</protein>
<organism evidence="2 3">
    <name type="scientific">Pleurodeles waltl</name>
    <name type="common">Iberian ribbed newt</name>
    <dbReference type="NCBI Taxonomy" id="8319"/>
    <lineage>
        <taxon>Eukaryota</taxon>
        <taxon>Metazoa</taxon>
        <taxon>Chordata</taxon>
        <taxon>Craniata</taxon>
        <taxon>Vertebrata</taxon>
        <taxon>Euteleostomi</taxon>
        <taxon>Amphibia</taxon>
        <taxon>Batrachia</taxon>
        <taxon>Caudata</taxon>
        <taxon>Salamandroidea</taxon>
        <taxon>Salamandridae</taxon>
        <taxon>Pleurodelinae</taxon>
        <taxon>Pleurodeles</taxon>
    </lineage>
</organism>
<dbReference type="AlphaFoldDB" id="A0AAV7WD54"/>
<accession>A0AAV7WD54</accession>
<name>A0AAV7WD54_PLEWA</name>
<gene>
    <name evidence="2" type="ORF">NDU88_006283</name>
</gene>
<evidence type="ECO:0000313" key="2">
    <source>
        <dbReference type="EMBL" id="KAJ1210921.1"/>
    </source>
</evidence>
<evidence type="ECO:0000256" key="1">
    <source>
        <dbReference type="SAM" id="MobiDB-lite"/>
    </source>
</evidence>
<dbReference type="EMBL" id="JANPWB010000002">
    <property type="protein sequence ID" value="KAJ1210921.1"/>
    <property type="molecule type" value="Genomic_DNA"/>
</dbReference>
<keyword evidence="3" id="KW-1185">Reference proteome</keyword>
<dbReference type="Proteomes" id="UP001066276">
    <property type="component" value="Chromosome 1_2"/>
</dbReference>